<evidence type="ECO:0000256" key="4">
    <source>
        <dbReference type="ARBA" id="ARBA00022734"/>
    </source>
</evidence>
<feature type="signal peptide" evidence="9">
    <location>
        <begin position="1"/>
        <end position="33"/>
    </location>
</feature>
<feature type="region of interest" description="Disordered" evidence="7">
    <location>
        <begin position="312"/>
        <end position="338"/>
    </location>
</feature>
<keyword evidence="5 8" id="KW-1133">Transmembrane helix</keyword>
<dbReference type="InterPro" id="IPR001304">
    <property type="entry name" value="C-type_lectin-like"/>
</dbReference>
<evidence type="ECO:0000256" key="1">
    <source>
        <dbReference type="ARBA" id="ARBA00004479"/>
    </source>
</evidence>
<keyword evidence="6 8" id="KW-0472">Membrane</keyword>
<feature type="non-terminal residue" evidence="11">
    <location>
        <position position="1"/>
    </location>
</feature>
<dbReference type="GO" id="GO:0009897">
    <property type="term" value="C:external side of plasma membrane"/>
    <property type="evidence" value="ECO:0007669"/>
    <property type="project" value="TreeGrafter"/>
</dbReference>
<evidence type="ECO:0000313" key="12">
    <source>
        <dbReference type="Proteomes" id="UP000765507"/>
    </source>
</evidence>
<dbReference type="SUPFAM" id="SSF57196">
    <property type="entry name" value="EGF/Laminin"/>
    <property type="match status" value="1"/>
</dbReference>
<feature type="chain" id="PRO_5035751022" evidence="9">
    <location>
        <begin position="34"/>
        <end position="432"/>
    </location>
</feature>
<keyword evidence="4" id="KW-0430">Lectin</keyword>
<dbReference type="PANTHER" id="PTHR14789:SF5">
    <property type="entry name" value="C-TYPE LECTIN DOMAIN FAMILY 14 MEMBER A"/>
    <property type="match status" value="1"/>
</dbReference>
<dbReference type="GO" id="GO:0050840">
    <property type="term" value="F:extracellular matrix binding"/>
    <property type="evidence" value="ECO:0007669"/>
    <property type="project" value="TreeGrafter"/>
</dbReference>
<accession>A0A8T1T5F1</accession>
<evidence type="ECO:0000256" key="9">
    <source>
        <dbReference type="SAM" id="SignalP"/>
    </source>
</evidence>
<evidence type="ECO:0000256" key="3">
    <source>
        <dbReference type="ARBA" id="ARBA00022729"/>
    </source>
</evidence>
<gene>
    <name evidence="11" type="primary">CLEC14A</name>
    <name evidence="11" type="ORF">G0U57_011761</name>
</gene>
<dbReference type="SUPFAM" id="SSF56436">
    <property type="entry name" value="C-type lectin-like"/>
    <property type="match status" value="1"/>
</dbReference>
<evidence type="ECO:0000256" key="8">
    <source>
        <dbReference type="SAM" id="Phobius"/>
    </source>
</evidence>
<feature type="compositionally biased region" description="Basic and acidic residues" evidence="7">
    <location>
        <begin position="408"/>
        <end position="419"/>
    </location>
</feature>
<keyword evidence="3 9" id="KW-0732">Signal</keyword>
<dbReference type="PANTHER" id="PTHR14789">
    <property type="entry name" value="CHONDROLECTIN VARIANT CHODLFDELTAE"/>
    <property type="match status" value="1"/>
</dbReference>
<dbReference type="Proteomes" id="UP000765507">
    <property type="component" value="Unassembled WGS sequence"/>
</dbReference>
<protein>
    <submittedName>
        <fullName evidence="11">C-type lectin domain family 14 member A</fullName>
    </submittedName>
</protein>
<feature type="transmembrane region" description="Helical" evidence="8">
    <location>
        <begin position="346"/>
        <end position="369"/>
    </location>
</feature>
<dbReference type="AlphaFoldDB" id="A0A8T1T5F1"/>
<dbReference type="GO" id="GO:0030246">
    <property type="term" value="F:carbohydrate binding"/>
    <property type="evidence" value="ECO:0007669"/>
    <property type="project" value="UniProtKB-KW"/>
</dbReference>
<dbReference type="GO" id="GO:0031012">
    <property type="term" value="C:extracellular matrix"/>
    <property type="evidence" value="ECO:0007669"/>
    <property type="project" value="TreeGrafter"/>
</dbReference>
<evidence type="ECO:0000256" key="7">
    <source>
        <dbReference type="SAM" id="MobiDB-lite"/>
    </source>
</evidence>
<proteinExistence type="predicted"/>
<dbReference type="Gene3D" id="2.10.25.10">
    <property type="entry name" value="Laminin"/>
    <property type="match status" value="1"/>
</dbReference>
<dbReference type="GO" id="GO:0016477">
    <property type="term" value="P:cell migration"/>
    <property type="evidence" value="ECO:0007669"/>
    <property type="project" value="TreeGrafter"/>
</dbReference>
<feature type="region of interest" description="Disordered" evidence="7">
    <location>
        <begin position="377"/>
        <end position="432"/>
    </location>
</feature>
<dbReference type="InterPro" id="IPR051505">
    <property type="entry name" value="C-type_lectin_domain"/>
</dbReference>
<feature type="domain" description="C-type lectin" evidence="10">
    <location>
        <begin position="45"/>
        <end position="174"/>
    </location>
</feature>
<dbReference type="OrthoDB" id="9890094at2759"/>
<comment type="subcellular location">
    <subcellularLocation>
        <location evidence="1">Membrane</location>
        <topology evidence="1">Single-pass type I membrane protein</topology>
    </subcellularLocation>
</comment>
<evidence type="ECO:0000259" key="10">
    <source>
        <dbReference type="PROSITE" id="PS50041"/>
    </source>
</evidence>
<dbReference type="EMBL" id="JAHGAV010000030">
    <property type="protein sequence ID" value="KAG6936766.1"/>
    <property type="molecule type" value="Genomic_DNA"/>
</dbReference>
<dbReference type="PROSITE" id="PS50041">
    <property type="entry name" value="C_TYPE_LECTIN_2"/>
    <property type="match status" value="1"/>
</dbReference>
<comment type="caution">
    <text evidence="11">The sequence shown here is derived from an EMBL/GenBank/DDBJ whole genome shotgun (WGS) entry which is preliminary data.</text>
</comment>
<dbReference type="InterPro" id="IPR016187">
    <property type="entry name" value="CTDL_fold"/>
</dbReference>
<sequence length="432" mass="44860">SNPPPLRRGKEGKMRGAIPLCVLLHASSVLCGAEQPRGNHTWCEGSGACYSVHLAQVPFGRAQEACALRGGALSPASGEAEVRAILALLSVVTAEPGSWMFWLGLVRRAPQCTQVDRPLRGFSWLAGPQQGEPKELDKWVKEPSRSCTTRRCAGLQVTAGRQDLEPWGWGERTCKDSTTQGYVCKYKYNGTCPAPRPQGARGLLYSLPYQLHSAALDFSPPGTELVVACPGPQGDVRLRCEQGQGGYSWAGAGEQLCPCPSGYRSPSTGACLEPGNCTGAQGAFLCVCARGFLLGADKKSCVRPGHVGGSATAAPGPTLSAGAPSPPSSPQPSTAGEVKSSSSPTYVFILVATAVLTVVILVGAVLGVFKLCFTKSPSSASRAGKEPAPAAAAESDPEATTTSSENSLEARGDSAERLQGEPGPEEEAPPGK</sequence>
<evidence type="ECO:0000313" key="11">
    <source>
        <dbReference type="EMBL" id="KAG6936766.1"/>
    </source>
</evidence>
<reference evidence="11 12" key="1">
    <citation type="journal article" date="2020" name="G3 (Bethesda)">
        <title>Draft Genome of the Common Snapping Turtle, Chelydra serpentina, a Model for Phenotypic Plasticity in Reptiles.</title>
        <authorList>
            <person name="Das D."/>
            <person name="Singh S.K."/>
            <person name="Bierstedt J."/>
            <person name="Erickson A."/>
            <person name="Galli G.L.J."/>
            <person name="Crossley D.A. 2nd"/>
            <person name="Rhen T."/>
        </authorList>
    </citation>
    <scope>NUCLEOTIDE SEQUENCE [LARGE SCALE GENOMIC DNA]</scope>
    <source>
        <strain evidence="11">KW</strain>
    </source>
</reference>
<feature type="compositionally biased region" description="Low complexity" evidence="7">
    <location>
        <begin position="386"/>
        <end position="405"/>
    </location>
</feature>
<evidence type="ECO:0000256" key="2">
    <source>
        <dbReference type="ARBA" id="ARBA00022692"/>
    </source>
</evidence>
<name>A0A8T1T5F1_CHESE</name>
<feature type="compositionally biased region" description="Acidic residues" evidence="7">
    <location>
        <begin position="423"/>
        <end position="432"/>
    </location>
</feature>
<evidence type="ECO:0000256" key="5">
    <source>
        <dbReference type="ARBA" id="ARBA00022989"/>
    </source>
</evidence>
<evidence type="ECO:0000256" key="6">
    <source>
        <dbReference type="ARBA" id="ARBA00023136"/>
    </source>
</evidence>
<dbReference type="Gene3D" id="3.10.100.10">
    <property type="entry name" value="Mannose-Binding Protein A, subunit A"/>
    <property type="match status" value="1"/>
</dbReference>
<organism evidence="11 12">
    <name type="scientific">Chelydra serpentina</name>
    <name type="common">Snapping turtle</name>
    <name type="synonym">Testudo serpentina</name>
    <dbReference type="NCBI Taxonomy" id="8475"/>
    <lineage>
        <taxon>Eukaryota</taxon>
        <taxon>Metazoa</taxon>
        <taxon>Chordata</taxon>
        <taxon>Craniata</taxon>
        <taxon>Vertebrata</taxon>
        <taxon>Euteleostomi</taxon>
        <taxon>Archelosauria</taxon>
        <taxon>Testudinata</taxon>
        <taxon>Testudines</taxon>
        <taxon>Cryptodira</taxon>
        <taxon>Durocryptodira</taxon>
        <taxon>Americhelydia</taxon>
        <taxon>Chelydroidea</taxon>
        <taxon>Chelydridae</taxon>
        <taxon>Chelydra</taxon>
    </lineage>
</organism>
<dbReference type="GO" id="GO:1990430">
    <property type="term" value="F:extracellular matrix protein binding"/>
    <property type="evidence" value="ECO:0007669"/>
    <property type="project" value="TreeGrafter"/>
</dbReference>
<keyword evidence="12" id="KW-1185">Reference proteome</keyword>
<feature type="compositionally biased region" description="Low complexity" evidence="7">
    <location>
        <begin position="312"/>
        <end position="323"/>
    </location>
</feature>
<keyword evidence="2 8" id="KW-0812">Transmembrane</keyword>
<dbReference type="InterPro" id="IPR016186">
    <property type="entry name" value="C-type_lectin-like/link_sf"/>
</dbReference>